<dbReference type="STRING" id="1798374.A2Z33_03720"/>
<reference evidence="1 2" key="1">
    <citation type="journal article" date="2016" name="Nat. Commun.">
        <title>Thousands of microbial genomes shed light on interconnected biogeochemical processes in an aquifer system.</title>
        <authorList>
            <person name="Anantharaman K."/>
            <person name="Brown C.T."/>
            <person name="Hug L.A."/>
            <person name="Sharon I."/>
            <person name="Castelle C.J."/>
            <person name="Probst A.J."/>
            <person name="Thomas B.C."/>
            <person name="Singh A."/>
            <person name="Wilkins M.J."/>
            <person name="Karaoz U."/>
            <person name="Brodie E.L."/>
            <person name="Williams K.H."/>
            <person name="Hubbard S.S."/>
            <person name="Banfield J.F."/>
        </authorList>
    </citation>
    <scope>NUCLEOTIDE SEQUENCE [LARGE SCALE GENOMIC DNA]</scope>
</reference>
<dbReference type="SUPFAM" id="SSF56784">
    <property type="entry name" value="HAD-like"/>
    <property type="match status" value="1"/>
</dbReference>
<organism evidence="1 2">
    <name type="scientific">Candidatus Gottesmanbacteria bacterium RBG_16_52_11</name>
    <dbReference type="NCBI Taxonomy" id="1798374"/>
    <lineage>
        <taxon>Bacteria</taxon>
        <taxon>Candidatus Gottesmaniibacteriota</taxon>
    </lineage>
</organism>
<evidence type="ECO:0008006" key="3">
    <source>
        <dbReference type="Google" id="ProtNLM"/>
    </source>
</evidence>
<sequence length="194" mass="23176">MSKSRPVVKIGIDFDGVLAYNPFRIIRAPITYVKRRFFGIRKLRFYVPNTPFERFVWALLHESSVLPARGIRLLPELAARPDVKLYLVTARFGYLQPSLYRWLDRHGVRDLFADILINRRDEQPHEHKLQTINRLGLNYYIEDNWDIVEYLQGRTDTRVMWIYNIADRHYGYPDKYPFLEAALGEVRHNLPERK</sequence>
<gene>
    <name evidence="1" type="ORF">A2Z33_03720</name>
</gene>
<name>A0A1F5YWF6_9BACT</name>
<evidence type="ECO:0000313" key="2">
    <source>
        <dbReference type="Proteomes" id="UP000178448"/>
    </source>
</evidence>
<dbReference type="InterPro" id="IPR036412">
    <property type="entry name" value="HAD-like_sf"/>
</dbReference>
<comment type="caution">
    <text evidence="1">The sequence shown here is derived from an EMBL/GenBank/DDBJ whole genome shotgun (WGS) entry which is preliminary data.</text>
</comment>
<protein>
    <recommendedName>
        <fullName evidence="3">Nucleotidase</fullName>
    </recommendedName>
</protein>
<accession>A0A1F5YWF6</accession>
<dbReference type="AlphaFoldDB" id="A0A1F5YWF6"/>
<proteinExistence type="predicted"/>
<evidence type="ECO:0000313" key="1">
    <source>
        <dbReference type="EMBL" id="OGG04232.1"/>
    </source>
</evidence>
<dbReference type="EMBL" id="MFJD01000004">
    <property type="protein sequence ID" value="OGG04232.1"/>
    <property type="molecule type" value="Genomic_DNA"/>
</dbReference>
<dbReference type="Proteomes" id="UP000178448">
    <property type="component" value="Unassembled WGS sequence"/>
</dbReference>